<dbReference type="GO" id="GO:0005774">
    <property type="term" value="C:vacuolar membrane"/>
    <property type="evidence" value="ECO:0007669"/>
    <property type="project" value="UniProtKB-SubCell"/>
</dbReference>
<keyword evidence="13 17" id="KW-0472">Membrane</keyword>
<feature type="transmembrane region" description="Helical" evidence="17">
    <location>
        <begin position="679"/>
        <end position="703"/>
    </location>
</feature>
<dbReference type="PANTHER" id="PTHR12147">
    <property type="entry name" value="METALLOPEPTIDASE M28 FAMILY MEMBER"/>
    <property type="match status" value="1"/>
</dbReference>
<evidence type="ECO:0000256" key="5">
    <source>
        <dbReference type="ARBA" id="ARBA00022554"/>
    </source>
</evidence>
<dbReference type="InParanoid" id="A0A369JY44"/>
<dbReference type="Proteomes" id="UP000076154">
    <property type="component" value="Unassembled WGS sequence"/>
</dbReference>
<dbReference type="EMBL" id="LUEZ02000041">
    <property type="protein sequence ID" value="RDB25285.1"/>
    <property type="molecule type" value="Genomic_DNA"/>
</dbReference>
<evidence type="ECO:0000256" key="11">
    <source>
        <dbReference type="ARBA" id="ARBA00022989"/>
    </source>
</evidence>
<feature type="domain" description="Peptidase M28" evidence="18">
    <location>
        <begin position="109"/>
        <end position="285"/>
    </location>
</feature>
<evidence type="ECO:0000256" key="14">
    <source>
        <dbReference type="ARBA" id="ARBA00023180"/>
    </source>
</evidence>
<evidence type="ECO:0000259" key="20">
    <source>
        <dbReference type="Pfam" id="PF22251"/>
    </source>
</evidence>
<dbReference type="InterPro" id="IPR045175">
    <property type="entry name" value="M28_fam"/>
</dbReference>
<feature type="transmembrane region" description="Helical" evidence="17">
    <location>
        <begin position="733"/>
        <end position="756"/>
    </location>
</feature>
<dbReference type="Pfam" id="PF04389">
    <property type="entry name" value="Peptidase_M28"/>
    <property type="match status" value="1"/>
</dbReference>
<feature type="compositionally biased region" description="Polar residues" evidence="16">
    <location>
        <begin position="576"/>
        <end position="595"/>
    </location>
</feature>
<keyword evidence="10 15" id="KW-0862">Zinc</keyword>
<dbReference type="InterPro" id="IPR007484">
    <property type="entry name" value="Peptidase_M28"/>
</dbReference>
<comment type="cofactor">
    <cofactor evidence="1">
        <name>Zn(2+)</name>
        <dbReference type="ChEBI" id="CHEBI:29105"/>
    </cofactor>
</comment>
<feature type="transmembrane region" description="Helical" evidence="17">
    <location>
        <begin position="344"/>
        <end position="363"/>
    </location>
</feature>
<comment type="function">
    <text evidence="2">May be involved in vacuolar sorting and osmoregulation.</text>
</comment>
<dbReference type="CDD" id="cd03875">
    <property type="entry name" value="M28_Fxna_like"/>
    <property type="match status" value="1"/>
</dbReference>
<evidence type="ECO:0000256" key="8">
    <source>
        <dbReference type="ARBA" id="ARBA00022723"/>
    </source>
</evidence>
<dbReference type="GO" id="GO:0008235">
    <property type="term" value="F:metalloexopeptidase activity"/>
    <property type="evidence" value="ECO:0007669"/>
    <property type="project" value="InterPro"/>
</dbReference>
<feature type="compositionally biased region" description="Gly residues" evidence="16">
    <location>
        <begin position="565"/>
        <end position="575"/>
    </location>
</feature>
<proteinExistence type="inferred from homology"/>
<dbReference type="OrthoDB" id="76293at2759"/>
<dbReference type="Pfam" id="PF22251">
    <property type="entry name" value="PFF1_TM"/>
    <property type="match status" value="1"/>
</dbReference>
<sequence length="1043" mass="113772">MPGWSSLFGTVLVFGIYLSILTGILLTDQLAPVPKPTRQRGLNLTQAWADLHTIASLPHPYNSHANDRVHAYLLSRLAPVAAEFPGHVHLVDDAVSNGTWENTYFEGTNILVKIDGTDENAEDDGAVLFSAHYDSVSTSTGTTDDGMAVATLLQLVHKYARTRPRRTAVFNFNNGEEDHLNGAHAFLQHPWSNLTSTFINLEGAASGGRPLLFRSTSPTPLSAYLPPHVPHPHTNVLAANAFARGLIRSQTDYVVYAGAGEHTMQGLDISFYKGRSRYHTRYDSVPWLEGGERALWAMMETADGAGWALLNRGGEEEAKGAGDAVYFDLFGRTVILFSLTALRVFDVVFLITAPILMLILSFFTRLSATTSTPRGEGLIHRLWSAQPKHGLWWLRFWVALLLTVAAQAGLAWVYARFNPYIVYSSPYLVLLSALSLAYATFAIPLAFRFPAFSFSFPFLHTSTTSPKTSTASSPRLLPLFVLTYALLLTTTLLTRHAPLGGTYPLSALAACVFAGWVVGAVEELALGPRAEEAGGAEWEEEGEEEGERRMVTGVRFEVPEPGTENGTGNGTGTGIGSSQARSPDFQSRSPDQQAQTENGIEIREGEEETEPTEITPLIAQHGRVHPPTRSRTQDHKIVRTLVWVLQLLLVVPLPVMLFAHVGVMVVGSMGQGVGDGGKGGVVIVYTVFSLLAIFFLLPVVPFLPSPSTSLSSLPPPTQTQTSTAKQPAHHNPLIPLSLLTFALTLAYTSSLLGTLLTPLSLPAARLGFPFTVNAPLKIFFEQNVEVLGARWESSSSSAQNPNVTAEVKALTILRGVSYYLERMVVPALPSAVRAAADGEGGVECVDDEDRVGLKRCWWASGTGMYPQPGSEDGWDSYPEWNEKNTTYLSRNPWLKSSVTRLEEGKVRIRLQGRNSRACRVYFESPTSSSSVKVKKWSVVNGSGEGTTDLVRLWSRTWGREFVLDVEVEGGRVGGRVACEWVEYASGMTRNDVGVVGGEHEGMLERGKGSRIPAYEEALKFFPRWAVPTKVADGLVEVWAAFEV</sequence>
<evidence type="ECO:0000313" key="22">
    <source>
        <dbReference type="Proteomes" id="UP000076154"/>
    </source>
</evidence>
<evidence type="ECO:0000256" key="6">
    <source>
        <dbReference type="ARBA" id="ARBA00022670"/>
    </source>
</evidence>
<evidence type="ECO:0000256" key="16">
    <source>
        <dbReference type="SAM" id="MobiDB-lite"/>
    </source>
</evidence>
<evidence type="ECO:0000259" key="18">
    <source>
        <dbReference type="Pfam" id="PF04389"/>
    </source>
</evidence>
<keyword evidence="22" id="KW-1185">Reference proteome</keyword>
<feature type="domain" description="Vacuolar membrane protease transmembrane" evidence="20">
    <location>
        <begin position="394"/>
        <end position="703"/>
    </location>
</feature>
<dbReference type="InterPro" id="IPR048024">
    <property type="entry name" value="Fxna-like_M28_dom"/>
</dbReference>
<feature type="domain" description="Vacuolar membrane protease C-terminal" evidence="19">
    <location>
        <begin position="776"/>
        <end position="1037"/>
    </location>
</feature>
<dbReference type="Pfam" id="PF22250">
    <property type="entry name" value="PFF1_C"/>
    <property type="match status" value="1"/>
</dbReference>
<evidence type="ECO:0000256" key="7">
    <source>
        <dbReference type="ARBA" id="ARBA00022692"/>
    </source>
</evidence>
<evidence type="ECO:0000259" key="19">
    <source>
        <dbReference type="Pfam" id="PF22250"/>
    </source>
</evidence>
<evidence type="ECO:0000256" key="1">
    <source>
        <dbReference type="ARBA" id="ARBA00001947"/>
    </source>
</evidence>
<evidence type="ECO:0000256" key="4">
    <source>
        <dbReference type="ARBA" id="ARBA00010918"/>
    </source>
</evidence>
<keyword evidence="11 17" id="KW-1133">Transmembrane helix</keyword>
<keyword evidence="7 17" id="KW-0812">Transmembrane</keyword>
<evidence type="ECO:0000256" key="12">
    <source>
        <dbReference type="ARBA" id="ARBA00023049"/>
    </source>
</evidence>
<dbReference type="Gene3D" id="3.40.630.10">
    <property type="entry name" value="Zn peptidases"/>
    <property type="match status" value="1"/>
</dbReference>
<dbReference type="STRING" id="39966.A0A369JY44"/>
<keyword evidence="6 15" id="KW-0645">Protease</keyword>
<dbReference type="InterPro" id="IPR053975">
    <property type="entry name" value="PFF1_C"/>
</dbReference>
<accession>A0A369JY44</accession>
<reference evidence="21" key="1">
    <citation type="submission" date="2018-04" db="EMBL/GenBank/DDBJ databases">
        <title>Whole genome sequencing of Hypsizygus marmoreus.</title>
        <authorList>
            <person name="Choi I.-G."/>
            <person name="Min B."/>
            <person name="Kim J.-G."/>
            <person name="Kim S."/>
            <person name="Oh Y.-L."/>
            <person name="Kong W.-S."/>
            <person name="Park H."/>
            <person name="Jeong J."/>
            <person name="Song E.-S."/>
        </authorList>
    </citation>
    <scope>NUCLEOTIDE SEQUENCE [LARGE SCALE GENOMIC DNA]</scope>
    <source>
        <strain evidence="21">51987-8</strain>
    </source>
</reference>
<dbReference type="InterPro" id="IPR053976">
    <property type="entry name" value="PFF1_TM"/>
</dbReference>
<evidence type="ECO:0000256" key="9">
    <source>
        <dbReference type="ARBA" id="ARBA00022801"/>
    </source>
</evidence>
<dbReference type="GO" id="GO:0046872">
    <property type="term" value="F:metal ion binding"/>
    <property type="evidence" value="ECO:0007669"/>
    <property type="project" value="UniProtKB-KW"/>
</dbReference>
<dbReference type="SUPFAM" id="SSF53187">
    <property type="entry name" value="Zn-dependent exopeptidases"/>
    <property type="match status" value="1"/>
</dbReference>
<keyword evidence="14" id="KW-0325">Glycoprotein</keyword>
<evidence type="ECO:0000313" key="21">
    <source>
        <dbReference type="EMBL" id="RDB25285.1"/>
    </source>
</evidence>
<dbReference type="EC" id="3.4.-.-" evidence="15"/>
<gene>
    <name evidence="21" type="ORF">Hypma_007358</name>
</gene>
<comment type="caution">
    <text evidence="21">The sequence shown here is derived from an EMBL/GenBank/DDBJ whole genome shotgun (WGS) entry which is preliminary data.</text>
</comment>
<protein>
    <recommendedName>
        <fullName evidence="15">Peptide hydrolase</fullName>
        <ecNumber evidence="15">3.4.-.-</ecNumber>
    </recommendedName>
</protein>
<keyword evidence="9 15" id="KW-0378">Hydrolase</keyword>
<name>A0A369JY44_HYPMA</name>
<feature type="transmembrane region" description="Helical" evidence="17">
    <location>
        <begin position="427"/>
        <end position="447"/>
    </location>
</feature>
<evidence type="ECO:0000256" key="13">
    <source>
        <dbReference type="ARBA" id="ARBA00023136"/>
    </source>
</evidence>
<feature type="transmembrane region" description="Helical" evidence="17">
    <location>
        <begin position="392"/>
        <end position="415"/>
    </location>
</feature>
<evidence type="ECO:0000256" key="17">
    <source>
        <dbReference type="SAM" id="Phobius"/>
    </source>
</evidence>
<dbReference type="GO" id="GO:0006508">
    <property type="term" value="P:proteolysis"/>
    <property type="evidence" value="ECO:0007669"/>
    <property type="project" value="UniProtKB-KW"/>
</dbReference>
<feature type="transmembrane region" description="Helical" evidence="17">
    <location>
        <begin position="6"/>
        <end position="26"/>
    </location>
</feature>
<comment type="subcellular location">
    <subcellularLocation>
        <location evidence="3">Vacuole membrane</location>
        <topology evidence="3">Multi-pass membrane protein</topology>
    </subcellularLocation>
</comment>
<keyword evidence="8 15" id="KW-0479">Metal-binding</keyword>
<feature type="transmembrane region" description="Helical" evidence="17">
    <location>
        <begin position="643"/>
        <end position="667"/>
    </location>
</feature>
<feature type="region of interest" description="Disordered" evidence="16">
    <location>
        <begin position="531"/>
        <end position="611"/>
    </location>
</feature>
<evidence type="ECO:0000256" key="15">
    <source>
        <dbReference type="RuleBase" id="RU361240"/>
    </source>
</evidence>
<comment type="similarity">
    <text evidence="4 15">Belongs to the peptidase M28 family.</text>
</comment>
<dbReference type="AlphaFoldDB" id="A0A369JY44"/>
<evidence type="ECO:0000256" key="10">
    <source>
        <dbReference type="ARBA" id="ARBA00022833"/>
    </source>
</evidence>
<dbReference type="PANTHER" id="PTHR12147:SF58">
    <property type="entry name" value="VACUOLAR MEMBRANE PROTEASE"/>
    <property type="match status" value="1"/>
</dbReference>
<keyword evidence="12" id="KW-0482">Metalloprotease</keyword>
<evidence type="ECO:0000256" key="2">
    <source>
        <dbReference type="ARBA" id="ARBA00003273"/>
    </source>
</evidence>
<evidence type="ECO:0000256" key="3">
    <source>
        <dbReference type="ARBA" id="ARBA00004128"/>
    </source>
</evidence>
<organism evidence="21 22">
    <name type="scientific">Hypsizygus marmoreus</name>
    <name type="common">White beech mushroom</name>
    <name type="synonym">Agaricus marmoreus</name>
    <dbReference type="NCBI Taxonomy" id="39966"/>
    <lineage>
        <taxon>Eukaryota</taxon>
        <taxon>Fungi</taxon>
        <taxon>Dikarya</taxon>
        <taxon>Basidiomycota</taxon>
        <taxon>Agaricomycotina</taxon>
        <taxon>Agaricomycetes</taxon>
        <taxon>Agaricomycetidae</taxon>
        <taxon>Agaricales</taxon>
        <taxon>Tricholomatineae</taxon>
        <taxon>Lyophyllaceae</taxon>
        <taxon>Hypsizygus</taxon>
    </lineage>
</organism>
<feature type="transmembrane region" description="Helical" evidence="17">
    <location>
        <begin position="501"/>
        <end position="521"/>
    </location>
</feature>
<keyword evidence="5" id="KW-0926">Vacuole</keyword>